<feature type="domain" description="AMP-binding enzyme C-terminal" evidence="2">
    <location>
        <begin position="448"/>
        <end position="524"/>
    </location>
</feature>
<dbReference type="SUPFAM" id="SSF56801">
    <property type="entry name" value="Acetyl-CoA synthetase-like"/>
    <property type="match status" value="1"/>
</dbReference>
<feature type="domain" description="AMP-dependent synthetase/ligase" evidence="1">
    <location>
        <begin position="43"/>
        <end position="398"/>
    </location>
</feature>
<dbReference type="Proteomes" id="UP000318878">
    <property type="component" value="Unassembled WGS sequence"/>
</dbReference>
<keyword evidence="3" id="KW-0436">Ligase</keyword>
<dbReference type="InterPro" id="IPR000873">
    <property type="entry name" value="AMP-dep_synth/lig_dom"/>
</dbReference>
<sequence>MPRWHFFNRQLGLLPNPFQLKLEEKSVVSDAPRNDATRLQSMFEKIAQATPDQMALRHGGSQLSYQQLDIATKTVAAGLRGLGVAPGDRVAWLMPNCVEAVVVTLACYQIGAIAMPLNYRYVTREVEEILARTTARLLVYHVDKRSVVQPLADSATQLVEVAGDGSVSLPFDRLLAAKADNEVASVAEADPALILFTSGSTGRPKGVVHSHGGVYSAIAQSRELFDFQPSDVVLVGKPISHAGGLHTQMFAAMLAGAEVILTMKPTPQQAVAAINQDGVTEYGMLASDLLDFVEYLEQHPTPLPSLKNAIGSGDAVPSDLHHRFRDLLNWEVMEGAGMTEVGCYYAGNPRYGKRKWGSLGIAAPGMQLRVVDASGQDCPAGEQGEIVLQTPSATIGYWNDEVATEALFQNGFLHTGDLAYRDDDGYVWFVGRQKLMIIRRGSNIAPAEVENIIDEHPLVHASVVVGVADPQDGQVPVACVALVDGADASAEASIRDYVNQHLAEYKNPVRYLFLPELPRNATGKFDRRQLAELAQTQRPDGN</sequence>
<evidence type="ECO:0000313" key="4">
    <source>
        <dbReference type="Proteomes" id="UP000318878"/>
    </source>
</evidence>
<dbReference type="Pfam" id="PF00501">
    <property type="entry name" value="AMP-binding"/>
    <property type="match status" value="1"/>
</dbReference>
<dbReference type="PANTHER" id="PTHR43201:SF32">
    <property type="entry name" value="2-SUCCINYLBENZOATE--COA LIGASE, CHLOROPLASTIC_PEROXISOMAL"/>
    <property type="match status" value="1"/>
</dbReference>
<dbReference type="InterPro" id="IPR025110">
    <property type="entry name" value="AMP-bd_C"/>
</dbReference>
<dbReference type="GO" id="GO:0031956">
    <property type="term" value="F:medium-chain fatty acid-CoA ligase activity"/>
    <property type="evidence" value="ECO:0007669"/>
    <property type="project" value="TreeGrafter"/>
</dbReference>
<accession>A0A5C5V0A0</accession>
<evidence type="ECO:0000259" key="2">
    <source>
        <dbReference type="Pfam" id="PF13193"/>
    </source>
</evidence>
<dbReference type="OrthoDB" id="9778383at2"/>
<dbReference type="EC" id="6.2.1.3" evidence="3"/>
<dbReference type="InterPro" id="IPR042099">
    <property type="entry name" value="ANL_N_sf"/>
</dbReference>
<dbReference type="EMBL" id="SJPF01000004">
    <property type="protein sequence ID" value="TWT31801.1"/>
    <property type="molecule type" value="Genomic_DNA"/>
</dbReference>
<proteinExistence type="predicted"/>
<gene>
    <name evidence="3" type="primary">lcfB_2</name>
    <name evidence="3" type="ORF">Enr8_37260</name>
</gene>
<dbReference type="InterPro" id="IPR020845">
    <property type="entry name" value="AMP-binding_CS"/>
</dbReference>
<dbReference type="PROSITE" id="PS00455">
    <property type="entry name" value="AMP_BINDING"/>
    <property type="match status" value="1"/>
</dbReference>
<dbReference type="InterPro" id="IPR045851">
    <property type="entry name" value="AMP-bd_C_sf"/>
</dbReference>
<keyword evidence="4" id="KW-1185">Reference proteome</keyword>
<dbReference type="GO" id="GO:0004467">
    <property type="term" value="F:long-chain fatty acid-CoA ligase activity"/>
    <property type="evidence" value="ECO:0007669"/>
    <property type="project" value="UniProtKB-EC"/>
</dbReference>
<protein>
    <submittedName>
        <fullName evidence="3">Long-chain-fatty-acid--CoA ligase</fullName>
        <ecNumber evidence="3">6.2.1.3</ecNumber>
    </submittedName>
</protein>
<name>A0A5C5V0A0_9BACT</name>
<comment type="caution">
    <text evidence="3">The sequence shown here is derived from an EMBL/GenBank/DDBJ whole genome shotgun (WGS) entry which is preliminary data.</text>
</comment>
<evidence type="ECO:0000259" key="1">
    <source>
        <dbReference type="Pfam" id="PF00501"/>
    </source>
</evidence>
<dbReference type="AlphaFoldDB" id="A0A5C5V0A0"/>
<dbReference type="Gene3D" id="3.40.50.12780">
    <property type="entry name" value="N-terminal domain of ligase-like"/>
    <property type="match status" value="1"/>
</dbReference>
<dbReference type="PANTHER" id="PTHR43201">
    <property type="entry name" value="ACYL-COA SYNTHETASE"/>
    <property type="match status" value="1"/>
</dbReference>
<organism evidence="3 4">
    <name type="scientific">Blastopirellula retiformator</name>
    <dbReference type="NCBI Taxonomy" id="2527970"/>
    <lineage>
        <taxon>Bacteria</taxon>
        <taxon>Pseudomonadati</taxon>
        <taxon>Planctomycetota</taxon>
        <taxon>Planctomycetia</taxon>
        <taxon>Pirellulales</taxon>
        <taxon>Pirellulaceae</taxon>
        <taxon>Blastopirellula</taxon>
    </lineage>
</organism>
<evidence type="ECO:0000313" key="3">
    <source>
        <dbReference type="EMBL" id="TWT31801.1"/>
    </source>
</evidence>
<reference evidence="3 4" key="1">
    <citation type="submission" date="2019-02" db="EMBL/GenBank/DDBJ databases">
        <title>Deep-cultivation of Planctomycetes and their phenomic and genomic characterization uncovers novel biology.</title>
        <authorList>
            <person name="Wiegand S."/>
            <person name="Jogler M."/>
            <person name="Boedeker C."/>
            <person name="Pinto D."/>
            <person name="Vollmers J."/>
            <person name="Rivas-Marin E."/>
            <person name="Kohn T."/>
            <person name="Peeters S.H."/>
            <person name="Heuer A."/>
            <person name="Rast P."/>
            <person name="Oberbeckmann S."/>
            <person name="Bunk B."/>
            <person name="Jeske O."/>
            <person name="Meyerdierks A."/>
            <person name="Storesund J.E."/>
            <person name="Kallscheuer N."/>
            <person name="Luecker S."/>
            <person name="Lage O.M."/>
            <person name="Pohl T."/>
            <person name="Merkel B.J."/>
            <person name="Hornburger P."/>
            <person name="Mueller R.-W."/>
            <person name="Bruemmer F."/>
            <person name="Labrenz M."/>
            <person name="Spormann A.M."/>
            <person name="Op Den Camp H."/>
            <person name="Overmann J."/>
            <person name="Amann R."/>
            <person name="Jetten M.S.M."/>
            <person name="Mascher T."/>
            <person name="Medema M.H."/>
            <person name="Devos D.P."/>
            <person name="Kaster A.-K."/>
            <person name="Ovreas L."/>
            <person name="Rohde M."/>
            <person name="Galperin M.Y."/>
            <person name="Jogler C."/>
        </authorList>
    </citation>
    <scope>NUCLEOTIDE SEQUENCE [LARGE SCALE GENOMIC DNA]</scope>
    <source>
        <strain evidence="3 4">Enr8</strain>
    </source>
</reference>
<dbReference type="Gene3D" id="3.30.300.30">
    <property type="match status" value="1"/>
</dbReference>
<dbReference type="Pfam" id="PF13193">
    <property type="entry name" value="AMP-binding_C"/>
    <property type="match status" value="1"/>
</dbReference>